<dbReference type="PANTHER" id="PTHR46066:SF2">
    <property type="entry name" value="CHITINASE DOMAIN-CONTAINING PROTEIN 1"/>
    <property type="match status" value="1"/>
</dbReference>
<dbReference type="SUPFAM" id="SSF51445">
    <property type="entry name" value="(Trans)glycosidases"/>
    <property type="match status" value="1"/>
</dbReference>
<dbReference type="InterPro" id="IPR011583">
    <property type="entry name" value="Chitinase_II/V-like_cat"/>
</dbReference>
<dbReference type="EMBL" id="CP034437">
    <property type="protein sequence ID" value="AZN42582.1"/>
    <property type="molecule type" value="Genomic_DNA"/>
</dbReference>
<proteinExistence type="predicted"/>
<dbReference type="RefSeq" id="WP_126018430.1">
    <property type="nucleotide sequence ID" value="NZ_CP034437.1"/>
</dbReference>
<evidence type="ECO:0000259" key="2">
    <source>
        <dbReference type="PROSITE" id="PS51910"/>
    </source>
</evidence>
<dbReference type="KEGG" id="palb:EJC50_24990"/>
<dbReference type="GO" id="GO:0008061">
    <property type="term" value="F:chitin binding"/>
    <property type="evidence" value="ECO:0007669"/>
    <property type="project" value="InterPro"/>
</dbReference>
<dbReference type="InterPro" id="IPR017853">
    <property type="entry name" value="GH"/>
</dbReference>
<sequence>MHSINKWTRLLAVHFIILLSIVLTIYPHPTAAGAASALPYDDIRPNYAQAAIINMTKNQIMNGIGNRQFAPLRPITRAEFIAMIDRLLGVKPVVSPLGAFADVQKTAWYYEWIQPAVQLNIAKGTTAVKFEPGRSVTREEAAVIMARALKQSLDSSPTMPDNLFLDQGKISVWAKASVYQLSRIGLIAGNDGRFLPQDLITRQEAAVLLNRAWTHSGWTSQLQASQPSRIQLGWQYGQTTKQFEQQVAQSEVNTLSPLWYYLSKSGAVEDHMDASLLTWSHAQGKSVWAMVGNHSDQDATHTMLVSSAQRQAFAHQLALRVRTNGLDGLNIDFENMLPEDRDSFTAFIKALHDELKTIPAVLSVNVSPDSGTDWTDVFDYAALAKQSDYILLMGYDEHWGGAPEAGSVSSLPWVRKGLETLLTQAPANKVILALPLYTRTWGMNANGTLISHDISLVQQNQLILSKHVVLQWDEQLNQYFGGYYDLTVPNRIWLEDGRSLSQKISLGEMHGVAGYGYWYMGGESNDVWTCVRNAVRFSSYQFSV</sequence>
<dbReference type="Pfam" id="PF00704">
    <property type="entry name" value="Glyco_hydro_18"/>
    <property type="match status" value="1"/>
</dbReference>
<dbReference type="OrthoDB" id="9775889at2"/>
<evidence type="ECO:0000259" key="1">
    <source>
        <dbReference type="PROSITE" id="PS51272"/>
    </source>
</evidence>
<evidence type="ECO:0000313" key="3">
    <source>
        <dbReference type="EMBL" id="AZN42582.1"/>
    </source>
</evidence>
<feature type="domain" description="GH18" evidence="2">
    <location>
        <begin position="230"/>
        <end position="538"/>
    </location>
</feature>
<feature type="domain" description="SLH" evidence="1">
    <location>
        <begin position="161"/>
        <end position="223"/>
    </location>
</feature>
<dbReference type="PROSITE" id="PS51910">
    <property type="entry name" value="GH18_2"/>
    <property type="match status" value="1"/>
</dbReference>
<organism evidence="3 4">
    <name type="scientific">Paenibacillus albus</name>
    <dbReference type="NCBI Taxonomy" id="2495582"/>
    <lineage>
        <taxon>Bacteria</taxon>
        <taxon>Bacillati</taxon>
        <taxon>Bacillota</taxon>
        <taxon>Bacilli</taxon>
        <taxon>Bacillales</taxon>
        <taxon>Paenibacillaceae</taxon>
        <taxon>Paenibacillus</taxon>
    </lineage>
</organism>
<dbReference type="Gene3D" id="3.20.20.80">
    <property type="entry name" value="Glycosidases"/>
    <property type="match status" value="1"/>
</dbReference>
<dbReference type="SMART" id="SM00636">
    <property type="entry name" value="Glyco_18"/>
    <property type="match status" value="1"/>
</dbReference>
<dbReference type="InterPro" id="IPR001223">
    <property type="entry name" value="Glyco_hydro18_cat"/>
</dbReference>
<dbReference type="GO" id="GO:0016787">
    <property type="term" value="F:hydrolase activity"/>
    <property type="evidence" value="ECO:0007669"/>
    <property type="project" value="UniProtKB-KW"/>
</dbReference>
<dbReference type="InterPro" id="IPR029070">
    <property type="entry name" value="Chitinase_insertion_sf"/>
</dbReference>
<protein>
    <submittedName>
        <fullName evidence="3">Glycoside hydrolase</fullName>
    </submittedName>
</protein>
<feature type="domain" description="SLH" evidence="1">
    <location>
        <begin position="96"/>
        <end position="159"/>
    </location>
</feature>
<evidence type="ECO:0000313" key="4">
    <source>
        <dbReference type="Proteomes" id="UP000272528"/>
    </source>
</evidence>
<gene>
    <name evidence="3" type="ORF">EJC50_24990</name>
</gene>
<dbReference type="PROSITE" id="PS51272">
    <property type="entry name" value="SLH"/>
    <property type="match status" value="3"/>
</dbReference>
<dbReference type="PANTHER" id="PTHR46066">
    <property type="entry name" value="CHITINASE DOMAIN-CONTAINING PROTEIN 1 FAMILY MEMBER"/>
    <property type="match status" value="1"/>
</dbReference>
<dbReference type="InterPro" id="IPR001119">
    <property type="entry name" value="SLH_dom"/>
</dbReference>
<keyword evidence="3" id="KW-0378">Hydrolase</keyword>
<dbReference type="Proteomes" id="UP000272528">
    <property type="component" value="Chromosome"/>
</dbReference>
<keyword evidence="4" id="KW-1185">Reference proteome</keyword>
<dbReference type="AlphaFoldDB" id="A0A3Q8X832"/>
<name>A0A3Q8X832_9BACL</name>
<dbReference type="Pfam" id="PF00395">
    <property type="entry name" value="SLH"/>
    <property type="match status" value="3"/>
</dbReference>
<dbReference type="Gene3D" id="3.10.50.10">
    <property type="match status" value="1"/>
</dbReference>
<feature type="domain" description="SLH" evidence="1">
    <location>
        <begin position="35"/>
        <end position="95"/>
    </location>
</feature>
<reference evidence="4" key="1">
    <citation type="submission" date="2018-12" db="EMBL/GenBank/DDBJ databases">
        <title>Genome sequence of Peanibacillus sp.</title>
        <authorList>
            <person name="Subramani G."/>
            <person name="Srinivasan S."/>
            <person name="Kim M.K."/>
        </authorList>
    </citation>
    <scope>NUCLEOTIDE SEQUENCE [LARGE SCALE GENOMIC DNA]</scope>
    <source>
        <strain evidence="4">18JY67-1</strain>
    </source>
</reference>
<accession>A0A3Q8X832</accession>
<dbReference type="GO" id="GO:0005975">
    <property type="term" value="P:carbohydrate metabolic process"/>
    <property type="evidence" value="ECO:0007669"/>
    <property type="project" value="InterPro"/>
</dbReference>